<evidence type="ECO:0000256" key="1">
    <source>
        <dbReference type="SAM" id="Phobius"/>
    </source>
</evidence>
<comment type="caution">
    <text evidence="2">The sequence shown here is derived from an EMBL/GenBank/DDBJ whole genome shotgun (WGS) entry which is preliminary data.</text>
</comment>
<dbReference type="EMBL" id="WHWC01000007">
    <property type="protein sequence ID" value="KAG8379198.1"/>
    <property type="molecule type" value="Genomic_DNA"/>
</dbReference>
<feature type="transmembrane region" description="Helical" evidence="1">
    <location>
        <begin position="86"/>
        <end position="104"/>
    </location>
</feature>
<keyword evidence="1" id="KW-0812">Transmembrane</keyword>
<organism evidence="2 3">
    <name type="scientific">Buddleja alternifolia</name>
    <dbReference type="NCBI Taxonomy" id="168488"/>
    <lineage>
        <taxon>Eukaryota</taxon>
        <taxon>Viridiplantae</taxon>
        <taxon>Streptophyta</taxon>
        <taxon>Embryophyta</taxon>
        <taxon>Tracheophyta</taxon>
        <taxon>Spermatophyta</taxon>
        <taxon>Magnoliopsida</taxon>
        <taxon>eudicotyledons</taxon>
        <taxon>Gunneridae</taxon>
        <taxon>Pentapetalae</taxon>
        <taxon>asterids</taxon>
        <taxon>lamiids</taxon>
        <taxon>Lamiales</taxon>
        <taxon>Scrophulariaceae</taxon>
        <taxon>Buddlejeae</taxon>
        <taxon>Buddleja</taxon>
    </lineage>
</organism>
<keyword evidence="3" id="KW-1185">Reference proteome</keyword>
<dbReference type="AlphaFoldDB" id="A0AAV6X9W2"/>
<accession>A0AAV6X9W2</accession>
<evidence type="ECO:0000313" key="2">
    <source>
        <dbReference type="EMBL" id="KAG8379198.1"/>
    </source>
</evidence>
<sequence>MPRSDHRKAQMLHGDHRKALYPRPDREANLSKPLGFPGLCERTKLIMSSRGFKLVVSCLFLLYSFGHGYEQGWSDAHATFYGGGDASGTMGMYLYLYIYIYTYICHSSQFQIPMIIDIN</sequence>
<feature type="transmembrane region" description="Helical" evidence="1">
    <location>
        <begin position="51"/>
        <end position="66"/>
    </location>
</feature>
<protein>
    <submittedName>
        <fullName evidence="2">Uncharacterized protein</fullName>
    </submittedName>
</protein>
<reference evidence="2" key="1">
    <citation type="submission" date="2019-10" db="EMBL/GenBank/DDBJ databases">
        <authorList>
            <person name="Zhang R."/>
            <person name="Pan Y."/>
            <person name="Wang J."/>
            <person name="Ma R."/>
            <person name="Yu S."/>
        </authorList>
    </citation>
    <scope>NUCLEOTIDE SEQUENCE</scope>
    <source>
        <strain evidence="2">LA-IB0</strain>
        <tissue evidence="2">Leaf</tissue>
    </source>
</reference>
<evidence type="ECO:0000313" key="3">
    <source>
        <dbReference type="Proteomes" id="UP000826271"/>
    </source>
</evidence>
<keyword evidence="1" id="KW-1133">Transmembrane helix</keyword>
<dbReference type="Proteomes" id="UP000826271">
    <property type="component" value="Unassembled WGS sequence"/>
</dbReference>
<gene>
    <name evidence="2" type="ORF">BUALT_Bualt07G0063300</name>
</gene>
<name>A0AAV6X9W2_9LAMI</name>
<keyword evidence="1" id="KW-0472">Membrane</keyword>
<proteinExistence type="predicted"/>